<name>A0ABS9HPU6_9GAMM</name>
<gene>
    <name evidence="2" type="ORF">L3V18_00685</name>
</gene>
<evidence type="ECO:0000313" key="2">
    <source>
        <dbReference type="EMBL" id="MCF7220308.1"/>
    </source>
</evidence>
<sequence>MRGLIASLLLMLSSPALAATPADGRLAQVRQLLGLDESLHRQLREQLYSSPDFAAYDEAKRSCISQVVSQNFSDGIDEAFSELLDEDAVVNELLGFSRTDTGSLFFAALREDMQARLLSGGEAGGDADGLLRGLSVEQLAEVGEFSATSAADLLRRLRRADFSQGRSATALDQLQSHCGVAASGT</sequence>
<feature type="signal peptide" evidence="1">
    <location>
        <begin position="1"/>
        <end position="18"/>
    </location>
</feature>
<evidence type="ECO:0008006" key="4">
    <source>
        <dbReference type="Google" id="ProtNLM"/>
    </source>
</evidence>
<keyword evidence="1" id="KW-0732">Signal</keyword>
<dbReference type="RefSeq" id="WP_237052701.1">
    <property type="nucleotide sequence ID" value="NZ_JAKJPO010000001.1"/>
</dbReference>
<keyword evidence="3" id="KW-1185">Reference proteome</keyword>
<proteinExistence type="predicted"/>
<evidence type="ECO:0000313" key="3">
    <source>
        <dbReference type="Proteomes" id="UP001430796"/>
    </source>
</evidence>
<comment type="caution">
    <text evidence="2">The sequence shown here is derived from an EMBL/GenBank/DDBJ whole genome shotgun (WGS) entry which is preliminary data.</text>
</comment>
<feature type="chain" id="PRO_5047489151" description="DUF2059 domain-containing protein" evidence="1">
    <location>
        <begin position="19"/>
        <end position="185"/>
    </location>
</feature>
<dbReference type="Proteomes" id="UP001430796">
    <property type="component" value="Unassembled WGS sequence"/>
</dbReference>
<dbReference type="EMBL" id="JAKJPO010000001">
    <property type="protein sequence ID" value="MCF7220308.1"/>
    <property type="molecule type" value="Genomic_DNA"/>
</dbReference>
<reference evidence="2" key="1">
    <citation type="submission" date="2022-01" db="EMBL/GenBank/DDBJ databases">
        <title>Lysobacter chinensis sp. nov., a bacterium isolated from cow dung compost.</title>
        <authorList>
            <person name="Liu Y."/>
        </authorList>
    </citation>
    <scope>NUCLEOTIDE SEQUENCE</scope>
    <source>
        <strain evidence="2">TLK-CK17</strain>
    </source>
</reference>
<evidence type="ECO:0000256" key="1">
    <source>
        <dbReference type="SAM" id="SignalP"/>
    </source>
</evidence>
<reference evidence="2" key="2">
    <citation type="submission" date="2022-01" db="EMBL/GenBank/DDBJ databases">
        <authorList>
            <person name="Zhou L.Y."/>
        </authorList>
    </citation>
    <scope>NUCLEOTIDE SEQUENCE</scope>
    <source>
        <strain evidence="2">TLK-CK17</strain>
    </source>
</reference>
<accession>A0ABS9HPU6</accession>
<organism evidence="2 3">
    <name type="scientific">Marilutibacter chinensis</name>
    <dbReference type="NCBI Taxonomy" id="2912247"/>
    <lineage>
        <taxon>Bacteria</taxon>
        <taxon>Pseudomonadati</taxon>
        <taxon>Pseudomonadota</taxon>
        <taxon>Gammaproteobacteria</taxon>
        <taxon>Lysobacterales</taxon>
        <taxon>Lysobacteraceae</taxon>
        <taxon>Marilutibacter</taxon>
    </lineage>
</organism>
<protein>
    <recommendedName>
        <fullName evidence="4">DUF2059 domain-containing protein</fullName>
    </recommendedName>
</protein>